<keyword evidence="1" id="KW-1133">Transmembrane helix</keyword>
<dbReference type="EMBL" id="JAZKKV010000001">
    <property type="protein sequence ID" value="MEE9652784.1"/>
    <property type="molecule type" value="Genomic_DNA"/>
</dbReference>
<evidence type="ECO:0000313" key="2">
    <source>
        <dbReference type="EMBL" id="MEE9652784.1"/>
    </source>
</evidence>
<keyword evidence="3" id="KW-1185">Reference proteome</keyword>
<accession>A0AB35X4E6</accession>
<protein>
    <recommendedName>
        <fullName evidence="4">Type VI secretion protein</fullName>
    </recommendedName>
</protein>
<keyword evidence="1" id="KW-0472">Membrane</keyword>
<evidence type="ECO:0000313" key="3">
    <source>
        <dbReference type="Proteomes" id="UP001331691"/>
    </source>
</evidence>
<dbReference type="Proteomes" id="UP001331691">
    <property type="component" value="Unassembled WGS sequence"/>
</dbReference>
<reference evidence="2 3" key="1">
    <citation type="submission" date="2023-10" db="EMBL/GenBank/DDBJ databases">
        <title>Wastewater isolates of ESBL- and carbapenemase-producing Gram-negative bacteria from New Zealand.</title>
        <authorList>
            <person name="Straub C."/>
            <person name="Weaver L."/>
            <person name="Cornelius A."/>
            <person name="Mcgill E."/>
            <person name="Dyet K."/>
            <person name="White L."/>
            <person name="Pattis I."/>
        </authorList>
    </citation>
    <scope>NUCLEOTIDE SEQUENCE [LARGE SCALE GENOMIC DNA]</scope>
    <source>
        <strain evidence="2 3">ESBL09</strain>
    </source>
</reference>
<organism evidence="2 3">
    <name type="scientific">Kluyvera ascorbata</name>
    <dbReference type="NCBI Taxonomy" id="51288"/>
    <lineage>
        <taxon>Bacteria</taxon>
        <taxon>Pseudomonadati</taxon>
        <taxon>Pseudomonadota</taxon>
        <taxon>Gammaproteobacteria</taxon>
        <taxon>Enterobacterales</taxon>
        <taxon>Enterobacteriaceae</taxon>
        <taxon>Kluyvera</taxon>
    </lineage>
</organism>
<feature type="transmembrane region" description="Helical" evidence="1">
    <location>
        <begin position="20"/>
        <end position="40"/>
    </location>
</feature>
<feature type="transmembrane region" description="Helical" evidence="1">
    <location>
        <begin position="52"/>
        <end position="71"/>
    </location>
</feature>
<dbReference type="RefSeq" id="WP_331387552.1">
    <property type="nucleotide sequence ID" value="NZ_JAZKKV010000001.1"/>
</dbReference>
<comment type="caution">
    <text evidence="2">The sequence shown here is derived from an EMBL/GenBank/DDBJ whole genome shotgun (WGS) entry which is preliminary data.</text>
</comment>
<proteinExistence type="predicted"/>
<sequence>MPIELKKIPEKIPLPFAPSVFRWLVAAVLIIILGVILVLYLWPEGTSTHSTWFWFCILALPLSVGLGCYAFRLRAYENERDRVNYWNRLHQEQHDIQMAKGQRPAGVLGKAYITPIACNKLASALINHGSQLQSTYFVHSQQALTTARLEPTTSHFSKESYSARLAGYITQLLRMLEPDLSVLPVDRLSVRLRHDGSLDNAQITQVWQAIFPASYPVDSLVVEQEGDGMMWLDAWLDQNEVALTLSVEINLFVEPRDYQSESISALLLASPAWLAQHDVKPETVIHRPVIATEDTCSLEDMLCWGKLSADEAHTLWRWRVDKEALTRLIQQSEKLGYSPGQDEDYMPDYLFGNPGAALGNIALLCACEYAMTSAKPQWVMMTDKTTHQVIVRQEAC</sequence>
<evidence type="ECO:0000256" key="1">
    <source>
        <dbReference type="SAM" id="Phobius"/>
    </source>
</evidence>
<evidence type="ECO:0008006" key="4">
    <source>
        <dbReference type="Google" id="ProtNLM"/>
    </source>
</evidence>
<keyword evidence="1" id="KW-0812">Transmembrane</keyword>
<gene>
    <name evidence="2" type="ORF">V4836_01130</name>
</gene>
<name>A0AB35X4E6_9ENTR</name>
<dbReference type="AlphaFoldDB" id="A0AB35X4E6"/>